<evidence type="ECO:0000256" key="1">
    <source>
        <dbReference type="ARBA" id="ARBA00022676"/>
    </source>
</evidence>
<keyword evidence="2 5" id="KW-0808">Transferase</keyword>
<feature type="domain" description="Glycosyl transferase family 1" evidence="3">
    <location>
        <begin position="292"/>
        <end position="448"/>
    </location>
</feature>
<sequence>MITRGRGSAATVRSYRVACRCLQFLWGLTDAPAAISEKEPGGCDVRTRSSKRRTNFGCEPNLGSTYPYSAAKCEWKRARLAPRAACIDLEERRNVRTEPRVLLDATAIPAERGGVGRYVDSLAAALDAQGTALSIVCQTADAGQFASLAPHSRIVPIATELSSRPARLTWEQTTLPRLARRLPVDVIHSPHYTMPLRAGVPVVVTLHDATFFSDQQLHLGVKGRFFRGWTRTSLRLAAVCVVPSVATATELRRVVSADPQRLVVAHHGVDSERFHRPSAAEIAAAADYLKLEAKGWIAFLGTLEPRKNVPALIRAYVRAAADARDRASFPALVLAGSPGWDQAIEPALAAVPVDLQVLRAGHLPVEMLSGFLGGAALVTYPSLGEGFGLPVLEAMACGAAVLTTRRLSLPEVGGEAVAYSDVGAGDIAEALSSLLFDPTRRRELAAAAVARAAEFTWANSAQCHQEAYDRAAALGKAR</sequence>
<name>A0A3G8ZZ25_9ACTN</name>
<dbReference type="AlphaFoldDB" id="A0A3G8ZZ25"/>
<feature type="domain" description="Glycosyltransferase subfamily 4-like N-terminal" evidence="4">
    <location>
        <begin position="113"/>
        <end position="273"/>
    </location>
</feature>
<dbReference type="GO" id="GO:0009103">
    <property type="term" value="P:lipopolysaccharide biosynthetic process"/>
    <property type="evidence" value="ECO:0007669"/>
    <property type="project" value="TreeGrafter"/>
</dbReference>
<dbReference type="Pfam" id="PF13439">
    <property type="entry name" value="Glyco_transf_4"/>
    <property type="match status" value="1"/>
</dbReference>
<gene>
    <name evidence="5" type="ORF">EH165_10635</name>
</gene>
<dbReference type="Gene3D" id="3.40.50.2000">
    <property type="entry name" value="Glycogen Phosphorylase B"/>
    <property type="match status" value="2"/>
</dbReference>
<dbReference type="PANTHER" id="PTHR46401:SF2">
    <property type="entry name" value="GLYCOSYLTRANSFERASE WBBK-RELATED"/>
    <property type="match status" value="1"/>
</dbReference>
<dbReference type="PANTHER" id="PTHR46401">
    <property type="entry name" value="GLYCOSYLTRANSFERASE WBBK-RELATED"/>
    <property type="match status" value="1"/>
</dbReference>
<evidence type="ECO:0000259" key="4">
    <source>
        <dbReference type="Pfam" id="PF13439"/>
    </source>
</evidence>
<evidence type="ECO:0000259" key="3">
    <source>
        <dbReference type="Pfam" id="PF00534"/>
    </source>
</evidence>
<accession>A0A3G8ZZ25</accession>
<dbReference type="Proteomes" id="UP000268084">
    <property type="component" value="Chromosome"/>
</dbReference>
<evidence type="ECO:0000313" key="6">
    <source>
        <dbReference type="Proteomes" id="UP000268084"/>
    </source>
</evidence>
<protein>
    <submittedName>
        <fullName evidence="5">Glycosyltransferase family 1 protein</fullName>
    </submittedName>
</protein>
<keyword evidence="1" id="KW-0328">Glycosyltransferase</keyword>
<dbReference type="SUPFAM" id="SSF53756">
    <property type="entry name" value="UDP-Glycosyltransferase/glycogen phosphorylase"/>
    <property type="match status" value="1"/>
</dbReference>
<dbReference type="InterPro" id="IPR001296">
    <property type="entry name" value="Glyco_trans_1"/>
</dbReference>
<evidence type="ECO:0000256" key="2">
    <source>
        <dbReference type="ARBA" id="ARBA00022679"/>
    </source>
</evidence>
<proteinExistence type="predicted"/>
<dbReference type="InterPro" id="IPR028098">
    <property type="entry name" value="Glyco_trans_4-like_N"/>
</dbReference>
<dbReference type="KEGG" id="nak:EH165_10635"/>
<dbReference type="GO" id="GO:0016757">
    <property type="term" value="F:glycosyltransferase activity"/>
    <property type="evidence" value="ECO:0007669"/>
    <property type="project" value="UniProtKB-KW"/>
</dbReference>
<dbReference type="OrthoDB" id="9801609at2"/>
<organism evidence="5 6">
    <name type="scientific">Nakamurella antarctica</name>
    <dbReference type="NCBI Taxonomy" id="1902245"/>
    <lineage>
        <taxon>Bacteria</taxon>
        <taxon>Bacillati</taxon>
        <taxon>Actinomycetota</taxon>
        <taxon>Actinomycetes</taxon>
        <taxon>Nakamurellales</taxon>
        <taxon>Nakamurellaceae</taxon>
        <taxon>Nakamurella</taxon>
    </lineage>
</organism>
<reference evidence="5 6" key="1">
    <citation type="submission" date="2018-11" db="EMBL/GenBank/DDBJ databases">
        <authorList>
            <person name="Da X."/>
        </authorList>
    </citation>
    <scope>NUCLEOTIDE SEQUENCE [LARGE SCALE GENOMIC DNA]</scope>
    <source>
        <strain evidence="5 6">S14-144</strain>
    </source>
</reference>
<reference evidence="5 6" key="2">
    <citation type="submission" date="2018-12" db="EMBL/GenBank/DDBJ databases">
        <title>Nakamurella antarcticus sp. nov., isolated from Antarctica South Shetland Islands soil.</title>
        <authorList>
            <person name="Peng F."/>
        </authorList>
    </citation>
    <scope>NUCLEOTIDE SEQUENCE [LARGE SCALE GENOMIC DNA]</scope>
    <source>
        <strain evidence="5 6">S14-144</strain>
    </source>
</reference>
<evidence type="ECO:0000313" key="5">
    <source>
        <dbReference type="EMBL" id="AZI59564.1"/>
    </source>
</evidence>
<dbReference type="EMBL" id="CP034170">
    <property type="protein sequence ID" value="AZI59564.1"/>
    <property type="molecule type" value="Genomic_DNA"/>
</dbReference>
<dbReference type="CDD" id="cd03809">
    <property type="entry name" value="GT4_MtfB-like"/>
    <property type="match status" value="1"/>
</dbReference>
<dbReference type="Pfam" id="PF00534">
    <property type="entry name" value="Glycos_transf_1"/>
    <property type="match status" value="1"/>
</dbReference>
<keyword evidence="6" id="KW-1185">Reference proteome</keyword>